<name>A0ABW5CJL6_9HYPH</name>
<dbReference type="PANTHER" id="PTHR22916:SF3">
    <property type="entry name" value="UDP-GLCNAC:BETAGAL BETA-1,3-N-ACETYLGLUCOSAMINYLTRANSFERASE-LIKE PROTEIN 1"/>
    <property type="match status" value="1"/>
</dbReference>
<dbReference type="PANTHER" id="PTHR22916">
    <property type="entry name" value="GLYCOSYLTRANSFERASE"/>
    <property type="match status" value="1"/>
</dbReference>
<organism evidence="2 3">
    <name type="scientific">Aureimonas populi</name>
    <dbReference type="NCBI Taxonomy" id="1701758"/>
    <lineage>
        <taxon>Bacteria</taxon>
        <taxon>Pseudomonadati</taxon>
        <taxon>Pseudomonadota</taxon>
        <taxon>Alphaproteobacteria</taxon>
        <taxon>Hyphomicrobiales</taxon>
        <taxon>Aurantimonadaceae</taxon>
        <taxon>Aureimonas</taxon>
    </lineage>
</organism>
<dbReference type="InterPro" id="IPR029044">
    <property type="entry name" value="Nucleotide-diphossugar_trans"/>
</dbReference>
<comment type="caution">
    <text evidence="2">The sequence shown here is derived from an EMBL/GenBank/DDBJ whole genome shotgun (WGS) entry which is preliminary data.</text>
</comment>
<gene>
    <name evidence="2" type="ORF">ACFSKQ_08455</name>
</gene>
<dbReference type="Proteomes" id="UP001597371">
    <property type="component" value="Unassembled WGS sequence"/>
</dbReference>
<proteinExistence type="predicted"/>
<accession>A0ABW5CJL6</accession>
<evidence type="ECO:0000259" key="1">
    <source>
        <dbReference type="Pfam" id="PF00535"/>
    </source>
</evidence>
<sequence>MQSTKPQTHAEESRPERVAILLGTYNGARFLREQLRSLEEQTHPAIDILASDDGSSDGTRAILEEAARSWGKGCFSIVDGPGRGFSENYRSLILDPAIDAPYVAFCDQDDIWLPDKLSHALQTIASLAKDGQACLYGSRTRTIDEEGHEIGLSPLFYRPPSFRNAIVQSLAGGNTMVMNRRAFGILAESCRRTDFVSHDWWTYLIVSGAGGIVHYDPEPRLLYRQHGNNVVGANNSLRARIVRVRFLLRGGFASWMTRNLRGLELCADLLDEDARATLPFIQATRTRGLPGRVRAIREYKVYRQEDRGFLELSVASILKKI</sequence>
<feature type="domain" description="Glycosyltransferase 2-like" evidence="1">
    <location>
        <begin position="22"/>
        <end position="159"/>
    </location>
</feature>
<dbReference type="CDD" id="cd04196">
    <property type="entry name" value="GT_2_like_d"/>
    <property type="match status" value="1"/>
</dbReference>
<dbReference type="Pfam" id="PF00535">
    <property type="entry name" value="Glycos_transf_2"/>
    <property type="match status" value="1"/>
</dbReference>
<protein>
    <submittedName>
        <fullName evidence="2">Glycosyltransferase family 2 protein</fullName>
    </submittedName>
</protein>
<reference evidence="3" key="1">
    <citation type="journal article" date="2019" name="Int. J. Syst. Evol. Microbiol.">
        <title>The Global Catalogue of Microorganisms (GCM) 10K type strain sequencing project: providing services to taxonomists for standard genome sequencing and annotation.</title>
        <authorList>
            <consortium name="The Broad Institute Genomics Platform"/>
            <consortium name="The Broad Institute Genome Sequencing Center for Infectious Disease"/>
            <person name="Wu L."/>
            <person name="Ma J."/>
        </authorList>
    </citation>
    <scope>NUCLEOTIDE SEQUENCE [LARGE SCALE GENOMIC DNA]</scope>
    <source>
        <strain evidence="3">ZS-35-S2</strain>
    </source>
</reference>
<keyword evidence="3" id="KW-1185">Reference proteome</keyword>
<dbReference type="SUPFAM" id="SSF53448">
    <property type="entry name" value="Nucleotide-diphospho-sugar transferases"/>
    <property type="match status" value="1"/>
</dbReference>
<dbReference type="InterPro" id="IPR001173">
    <property type="entry name" value="Glyco_trans_2-like"/>
</dbReference>
<dbReference type="EMBL" id="JBHUIJ010000009">
    <property type="protein sequence ID" value="MFD2237494.1"/>
    <property type="molecule type" value="Genomic_DNA"/>
</dbReference>
<dbReference type="Gene3D" id="3.90.550.10">
    <property type="entry name" value="Spore Coat Polysaccharide Biosynthesis Protein SpsA, Chain A"/>
    <property type="match status" value="1"/>
</dbReference>
<dbReference type="RefSeq" id="WP_209737621.1">
    <property type="nucleotide sequence ID" value="NZ_CP072611.1"/>
</dbReference>
<evidence type="ECO:0000313" key="3">
    <source>
        <dbReference type="Proteomes" id="UP001597371"/>
    </source>
</evidence>
<evidence type="ECO:0000313" key="2">
    <source>
        <dbReference type="EMBL" id="MFD2237494.1"/>
    </source>
</evidence>